<dbReference type="SUPFAM" id="SSF56935">
    <property type="entry name" value="Porins"/>
    <property type="match status" value="1"/>
</dbReference>
<evidence type="ECO:0000259" key="12">
    <source>
        <dbReference type="Pfam" id="PF07715"/>
    </source>
</evidence>
<dbReference type="Gene3D" id="2.170.130.10">
    <property type="entry name" value="TonB-dependent receptor, plug domain"/>
    <property type="match status" value="1"/>
</dbReference>
<keyword evidence="2 8" id="KW-0813">Transport</keyword>
<evidence type="ECO:0000259" key="11">
    <source>
        <dbReference type="Pfam" id="PF00593"/>
    </source>
</evidence>
<evidence type="ECO:0000256" key="10">
    <source>
        <dbReference type="SAM" id="SignalP"/>
    </source>
</evidence>
<reference evidence="13 14" key="1">
    <citation type="journal article" date="2010" name="J. Bacteriol.">
        <title>Genome sequence of the dioxin-mineralizing bacterium Sphingomonas wittichii RW1.</title>
        <authorList>
            <person name="Miller T.R."/>
            <person name="Delcher A.L."/>
            <person name="Salzberg S.L."/>
            <person name="Saunders E."/>
            <person name="Detter J.C."/>
            <person name="Halden R.U."/>
        </authorList>
    </citation>
    <scope>NUCLEOTIDE SEQUENCE [LARGE SCALE GENOMIC DNA]</scope>
    <source>
        <strain evidence="14">DSM 6014 / CCUG 31198 / JCM 15750 / NBRC 105917 / EY 4224 / RW1</strain>
    </source>
</reference>
<evidence type="ECO:0000313" key="14">
    <source>
        <dbReference type="Proteomes" id="UP000001989"/>
    </source>
</evidence>
<feature type="domain" description="TonB-dependent receptor plug" evidence="12">
    <location>
        <begin position="54"/>
        <end position="164"/>
    </location>
</feature>
<name>A0A9J9HBK8_RHIWR</name>
<dbReference type="Proteomes" id="UP000001989">
    <property type="component" value="Chromosome"/>
</dbReference>
<evidence type="ECO:0000256" key="9">
    <source>
        <dbReference type="RuleBase" id="RU003357"/>
    </source>
</evidence>
<evidence type="ECO:0000256" key="7">
    <source>
        <dbReference type="ARBA" id="ARBA00023237"/>
    </source>
</evidence>
<organism evidence="13 14">
    <name type="scientific">Rhizorhabdus wittichii (strain DSM 6014 / CCUG 31198 / JCM 15750 / NBRC 105917 / EY 4224 / RW1)</name>
    <name type="common">Sphingomonas wittichii</name>
    <dbReference type="NCBI Taxonomy" id="392499"/>
    <lineage>
        <taxon>Bacteria</taxon>
        <taxon>Pseudomonadati</taxon>
        <taxon>Pseudomonadota</taxon>
        <taxon>Alphaproteobacteria</taxon>
        <taxon>Sphingomonadales</taxon>
        <taxon>Sphingomonadaceae</taxon>
        <taxon>Rhizorhabdus</taxon>
    </lineage>
</organism>
<dbReference type="PROSITE" id="PS52016">
    <property type="entry name" value="TONB_DEPENDENT_REC_3"/>
    <property type="match status" value="1"/>
</dbReference>
<keyword evidence="4 8" id="KW-0812">Transmembrane</keyword>
<keyword evidence="5 9" id="KW-0798">TonB box</keyword>
<evidence type="ECO:0000256" key="2">
    <source>
        <dbReference type="ARBA" id="ARBA00022448"/>
    </source>
</evidence>
<dbReference type="InterPro" id="IPR039426">
    <property type="entry name" value="TonB-dep_rcpt-like"/>
</dbReference>
<dbReference type="Gene3D" id="2.40.170.20">
    <property type="entry name" value="TonB-dependent receptor, beta-barrel domain"/>
    <property type="match status" value="1"/>
</dbReference>
<dbReference type="Pfam" id="PF00593">
    <property type="entry name" value="TonB_dep_Rec_b-barrel"/>
    <property type="match status" value="1"/>
</dbReference>
<dbReference type="Pfam" id="PF07715">
    <property type="entry name" value="Plug"/>
    <property type="match status" value="1"/>
</dbReference>
<dbReference type="EMBL" id="CP000699">
    <property type="protein sequence ID" value="ABQ68650.1"/>
    <property type="molecule type" value="Genomic_DNA"/>
</dbReference>
<dbReference type="PANTHER" id="PTHR47234:SF3">
    <property type="entry name" value="SECRETIN_TONB SHORT N-TERMINAL DOMAIN-CONTAINING PROTEIN"/>
    <property type="match status" value="1"/>
</dbReference>
<dbReference type="InterPro" id="IPR036942">
    <property type="entry name" value="Beta-barrel_TonB_sf"/>
</dbReference>
<dbReference type="GO" id="GO:0009279">
    <property type="term" value="C:cell outer membrane"/>
    <property type="evidence" value="ECO:0007669"/>
    <property type="project" value="UniProtKB-SubCell"/>
</dbReference>
<evidence type="ECO:0000256" key="8">
    <source>
        <dbReference type="PROSITE-ProRule" id="PRU01360"/>
    </source>
</evidence>
<dbReference type="OrthoDB" id="7051241at2"/>
<keyword evidence="7 8" id="KW-0998">Cell outer membrane</keyword>
<evidence type="ECO:0000256" key="4">
    <source>
        <dbReference type="ARBA" id="ARBA00022692"/>
    </source>
</evidence>
<dbReference type="AlphaFoldDB" id="A0A9J9HBK8"/>
<sequence length="922" mass="98163">MRQKNLRETFLAGAAIAALLASPAMAQDAPAGEGAPSGDIVVTGTRVVRDGYLAPTPTTVVGVAEIQKSAQVQLADYINQLPQLSNSLSPTTNRNGSSSGASFLNLRGLGVNRTLVLLDGRRVTPSSLTGNVDFALLPQALVQRVDIVTGGASSAWGSDAVAGVVNLVLDREFKGLKGEIVSGISDHGDGGQFKANLSFGTPFADGRGHFIASVEHNELKDVPRAGSRDWYKGWNIVNNPAYVAGGSAPMRLLVPNVGLSRSTPGGLISAGPLAGTQFLAGGEPARFNPGSVSGLLSYGGDGYLAGQDQQLLTPVNWDTVYARAEYEVSPAFTLFADGNYAKADSSYSVRLYQRDGNITISRQNAYLDPVTAARMDAAGLTSFQLGKLHTDLPVAKVKSSRELIRGVVGATGDLGGSWSYDAYYQYGRTLFDTAAVNNVITANYNNAVDAVDQGLIQTGVANGNIVCRSSLTSPGNGCVPFDVFGTGGVSQAAQDYIFGEATQSTVIKQQVAAANLRGEPFSLWAGPVSVALGVEWRKEQYNARQPDPISLTNGFFLGNYKPSAGSFNVREGYFEAVVPLLVDLPFAKRVEFDGAVRYTDYSTSGSIATWKAGLSWEVDDQLRLRGTISRDIRAPNLNELFLASASTNFAIVDPVAGGNYSVRRVVAGNRNLGPERAITKSAGIVYRPNWFPGFSASVDVYDIKIDDAIFTPDAQVVIDQCQAGVQALCAAISRGAGNLVTEIRVLPQNVLSERARGLDIDASYRRPLGEGQLSIRALASHVFKREVDSFGTFLRYDGVTGDGLGLPKWRAQTTVTYDQGGFSTTLTSRYVSGGVLNKAWGPADIDDNSTASRTYFDLSASYTFSRTHGTEMQIFGVVQNLFDKDPAVSVATSGNAFTSTGTNASFFDTIGRQFRVGVRFRR</sequence>
<keyword evidence="13" id="KW-0675">Receptor</keyword>
<evidence type="ECO:0000256" key="6">
    <source>
        <dbReference type="ARBA" id="ARBA00023136"/>
    </source>
</evidence>
<evidence type="ECO:0000256" key="5">
    <source>
        <dbReference type="ARBA" id="ARBA00023077"/>
    </source>
</evidence>
<feature type="chain" id="PRO_5039886982" evidence="10">
    <location>
        <begin position="27"/>
        <end position="922"/>
    </location>
</feature>
<keyword evidence="14" id="KW-1185">Reference proteome</keyword>
<evidence type="ECO:0000256" key="3">
    <source>
        <dbReference type="ARBA" id="ARBA00022452"/>
    </source>
</evidence>
<dbReference type="InterPro" id="IPR012910">
    <property type="entry name" value="Plug_dom"/>
</dbReference>
<proteinExistence type="inferred from homology"/>
<accession>A0A9J9HBK8</accession>
<keyword evidence="3 8" id="KW-1134">Transmembrane beta strand</keyword>
<keyword evidence="10" id="KW-0732">Signal</keyword>
<dbReference type="PANTHER" id="PTHR47234">
    <property type="match status" value="1"/>
</dbReference>
<evidence type="ECO:0000256" key="1">
    <source>
        <dbReference type="ARBA" id="ARBA00004571"/>
    </source>
</evidence>
<evidence type="ECO:0000313" key="13">
    <source>
        <dbReference type="EMBL" id="ABQ68650.1"/>
    </source>
</evidence>
<gene>
    <name evidence="13" type="ordered locus">Swit_2291</name>
</gene>
<comment type="subcellular location">
    <subcellularLocation>
        <location evidence="1 8">Cell outer membrane</location>
        <topology evidence="1 8">Multi-pass membrane protein</topology>
    </subcellularLocation>
</comment>
<feature type="signal peptide" evidence="10">
    <location>
        <begin position="1"/>
        <end position="26"/>
    </location>
</feature>
<dbReference type="KEGG" id="swi:Swit_2291"/>
<protein>
    <submittedName>
        <fullName evidence="13">TonB-dependent receptor</fullName>
    </submittedName>
</protein>
<comment type="similarity">
    <text evidence="8 9">Belongs to the TonB-dependent receptor family.</text>
</comment>
<feature type="domain" description="TonB-dependent receptor-like beta-barrel" evidence="11">
    <location>
        <begin position="419"/>
        <end position="881"/>
    </location>
</feature>
<dbReference type="InterPro" id="IPR000531">
    <property type="entry name" value="Beta-barrel_TonB"/>
</dbReference>
<keyword evidence="6 8" id="KW-0472">Membrane</keyword>
<dbReference type="InterPro" id="IPR037066">
    <property type="entry name" value="Plug_dom_sf"/>
</dbReference>